<proteinExistence type="predicted"/>
<accession>J9D642</accession>
<name>J9D642_EDHAE</name>
<reference evidence="3" key="2">
    <citation type="submission" date="2015-07" db="EMBL/GenBank/DDBJ databases">
        <title>Contrasting host-pathogen interactions and genome evolution in two generalist and specialist microsporidian pathogens of mosquitoes.</title>
        <authorList>
            <consortium name="The Broad Institute Genomics Platform"/>
            <consortium name="The Broad Institute Genome Sequencing Center for Infectious Disease"/>
            <person name="Cuomo C.A."/>
            <person name="Sanscrainte N.D."/>
            <person name="Goldberg J.M."/>
            <person name="Heiman D."/>
            <person name="Young S."/>
            <person name="Zeng Q."/>
            <person name="Becnel J.J."/>
            <person name="Birren B.W."/>
        </authorList>
    </citation>
    <scope>NUCLEOTIDE SEQUENCE [LARGE SCALE GENOMIC DNA]</scope>
    <source>
        <strain evidence="3">USNM 41457</strain>
    </source>
</reference>
<dbReference type="InterPro" id="IPR035969">
    <property type="entry name" value="Rab-GAP_TBC_sf"/>
</dbReference>
<dbReference type="GO" id="GO:0006886">
    <property type="term" value="P:intracellular protein transport"/>
    <property type="evidence" value="ECO:0007669"/>
    <property type="project" value="TreeGrafter"/>
</dbReference>
<dbReference type="EMBL" id="AFBI03000048">
    <property type="protein sequence ID" value="EJW03009.1"/>
    <property type="molecule type" value="Genomic_DNA"/>
</dbReference>
<dbReference type="Pfam" id="PF00566">
    <property type="entry name" value="RabGAP-TBC"/>
    <property type="match status" value="1"/>
</dbReference>
<dbReference type="OMA" id="WLNSPMW"/>
<keyword evidence="3" id="KW-1185">Reference proteome</keyword>
<dbReference type="OrthoDB" id="27140at2759"/>
<feature type="domain" description="Rab-GAP TBC" evidence="1">
    <location>
        <begin position="55"/>
        <end position="290"/>
    </location>
</feature>
<evidence type="ECO:0000259" key="1">
    <source>
        <dbReference type="PROSITE" id="PS50086"/>
    </source>
</evidence>
<sequence>MEHSISPQKPCKDIEKRIKQRKTKEILFNNIKKQLTSQYCPINLSELRNFCYYGFCLDEMRPSLWKLFLNYHIKNKFKNDQLIKEKRKVYKEYLNKAIESLCSEPSIDKVLSNDVDRTIVNPLVTVVKNEESRHCYFLDSLMKYNNRKSLHRDAIKRILLTYKVTNSGIGYVQGMNWVVLPIYYVFATSECVEDVKYAEEDTYFCFFNLMTEIGENFVDKFDYDLKLGIRNKIRDVFVKLKYFDPKLYLHIKKIGLMDNLFPFKWIALLFAQDFKIHEIVYLWDRFLSDCNRFEIVIFCCVAVLIKLRKFLMANDHDICMEKLQRNDKINPEEMFVLADELRRQFYEKKK</sequence>
<organism evidence="2 3">
    <name type="scientific">Edhazardia aedis (strain USNM 41457)</name>
    <name type="common">Microsporidian parasite</name>
    <dbReference type="NCBI Taxonomy" id="1003232"/>
    <lineage>
        <taxon>Eukaryota</taxon>
        <taxon>Fungi</taxon>
        <taxon>Fungi incertae sedis</taxon>
        <taxon>Microsporidia</taxon>
        <taxon>Edhazardia</taxon>
    </lineage>
</organism>
<dbReference type="HOGENOM" id="CLU_018687_0_1_1"/>
<evidence type="ECO:0000313" key="3">
    <source>
        <dbReference type="Proteomes" id="UP000003163"/>
    </source>
</evidence>
<dbReference type="Gene3D" id="1.10.472.80">
    <property type="entry name" value="Ypt/Rab-GAP domain of gyp1p, domain 3"/>
    <property type="match status" value="1"/>
</dbReference>
<dbReference type="InParanoid" id="J9D642"/>
<dbReference type="VEuPathDB" id="MicrosporidiaDB:EDEG_02591"/>
<dbReference type="PANTHER" id="PTHR22957">
    <property type="entry name" value="TBC1 DOMAIN FAMILY MEMBER GTPASE-ACTIVATING PROTEIN"/>
    <property type="match status" value="1"/>
</dbReference>
<reference evidence="2 3" key="1">
    <citation type="submission" date="2011-08" db="EMBL/GenBank/DDBJ databases">
        <authorList>
            <person name="Liu Z.J."/>
            <person name="Shi F.L."/>
            <person name="Lu J.Q."/>
            <person name="Li M."/>
            <person name="Wang Z.L."/>
        </authorList>
    </citation>
    <scope>NUCLEOTIDE SEQUENCE [LARGE SCALE GENOMIC DNA]</scope>
    <source>
        <strain evidence="2 3">USNM 41457</strain>
    </source>
</reference>
<dbReference type="SUPFAM" id="SSF47923">
    <property type="entry name" value="Ypt/Rab-GAP domain of gyp1p"/>
    <property type="match status" value="2"/>
</dbReference>
<dbReference type="SMART" id="SM00164">
    <property type="entry name" value="TBC"/>
    <property type="match status" value="1"/>
</dbReference>
<dbReference type="InterPro" id="IPR000195">
    <property type="entry name" value="Rab-GAP-TBC_dom"/>
</dbReference>
<dbReference type="Gene3D" id="1.10.8.270">
    <property type="entry name" value="putative rabgap domain of human tbc1 domain family member 14 like domains"/>
    <property type="match status" value="1"/>
</dbReference>
<dbReference type="Proteomes" id="UP000003163">
    <property type="component" value="Unassembled WGS sequence"/>
</dbReference>
<dbReference type="PROSITE" id="PS50086">
    <property type="entry name" value="TBC_RABGAP"/>
    <property type="match status" value="1"/>
</dbReference>
<dbReference type="AlphaFoldDB" id="J9D642"/>
<protein>
    <recommendedName>
        <fullName evidence="1">Rab-GAP TBC domain-containing protein</fullName>
    </recommendedName>
</protein>
<gene>
    <name evidence="2" type="ORF">EDEG_02591</name>
</gene>
<dbReference type="PANTHER" id="PTHR22957:SF27">
    <property type="entry name" value="TBC1 DOMAIN FAMILY MEMBER 13"/>
    <property type="match status" value="1"/>
</dbReference>
<evidence type="ECO:0000313" key="2">
    <source>
        <dbReference type="EMBL" id="EJW03009.1"/>
    </source>
</evidence>
<dbReference type="GO" id="GO:0005096">
    <property type="term" value="F:GTPase activator activity"/>
    <property type="evidence" value="ECO:0007669"/>
    <property type="project" value="TreeGrafter"/>
</dbReference>
<comment type="caution">
    <text evidence="2">The sequence shown here is derived from an EMBL/GenBank/DDBJ whole genome shotgun (WGS) entry which is preliminary data.</text>
</comment>